<evidence type="ECO:0000256" key="2">
    <source>
        <dbReference type="ARBA" id="ARBA00022679"/>
    </source>
</evidence>
<keyword evidence="5" id="KW-1185">Reference proteome</keyword>
<organism evidence="4 5">
    <name type="scientific">Parasphingorhabdus marina DSM 22363</name>
    <dbReference type="NCBI Taxonomy" id="1123272"/>
    <lineage>
        <taxon>Bacteria</taxon>
        <taxon>Pseudomonadati</taxon>
        <taxon>Pseudomonadota</taxon>
        <taxon>Alphaproteobacteria</taxon>
        <taxon>Sphingomonadales</taxon>
        <taxon>Sphingomonadaceae</taxon>
        <taxon>Parasphingorhabdus</taxon>
    </lineage>
</organism>
<dbReference type="InterPro" id="IPR016039">
    <property type="entry name" value="Thiolase-like"/>
</dbReference>
<sequence>MNMSDPKAPVLVGVGESSGKALKAAQGTEWPSTAELASAAVKVALADSGAAEKLAASVDCLLSTRLFHDSGLPHPFGSPENHPEAVAIASGLDPATLLYGDVGGQSPQKHVNQLACDLYAGKYTAVVIASAENTGTVKRARRSEKALDWNQAATREMTDLRTDDDKMLTPYEWRQAIIDMPMAYAMVENARRDRLGLDRDSYAQDMARLWSAFSEVSMTREHAQFARHWTPEELLEEAHGNYRLNDPYRRWMVAQDAVELGAAVIMTTAGHAAELGIAEDQMIYLHSGADASEPLMSLRPDLSVSSAMEHAFPTAMDLAGLQAKDIGPMDIYSCFPVAVSLAIDALGSPDRAPGSYTLTGGLSFFGGPGNSYSTHGIVALTQALRRDGSRPGLISANGGVINKESVGIYAAHPVEGGWSPDRIAAPHRIGKTDHIREEYYFDGKAVIKSYAMPYGKKSRGAASLWLEDEQGLPAIGVLPDAPEDTDLIGMTVDVRTDDNRNVATLTG</sequence>
<dbReference type="AlphaFoldDB" id="A0A1N6CRT0"/>
<comment type="similarity">
    <text evidence="1">Belongs to the thiolase-like superfamily. Thiolase family.</text>
</comment>
<dbReference type="STRING" id="1123272.SAMN02745824_0842"/>
<reference evidence="5" key="1">
    <citation type="submission" date="2016-11" db="EMBL/GenBank/DDBJ databases">
        <authorList>
            <person name="Varghese N."/>
            <person name="Submissions S."/>
        </authorList>
    </citation>
    <scope>NUCLEOTIDE SEQUENCE [LARGE SCALE GENOMIC DNA]</scope>
    <source>
        <strain evidence="5">DSM 22363</strain>
    </source>
</reference>
<dbReference type="SUPFAM" id="SSF53901">
    <property type="entry name" value="Thiolase-like"/>
    <property type="match status" value="1"/>
</dbReference>
<protein>
    <submittedName>
        <fullName evidence="4">Acetyl-CoA C-acetyltransferase</fullName>
    </submittedName>
</protein>
<evidence type="ECO:0000313" key="5">
    <source>
        <dbReference type="Proteomes" id="UP000185192"/>
    </source>
</evidence>
<name>A0A1N6CRT0_9SPHN</name>
<dbReference type="PANTHER" id="PTHR18919:SF139">
    <property type="entry name" value="THIOLASE-LIKE PROTEIN TYPE 1 ADDITIONAL C-TERMINAL DOMAIN-CONTAINING PROTEIN"/>
    <property type="match status" value="1"/>
</dbReference>
<evidence type="ECO:0000256" key="3">
    <source>
        <dbReference type="ARBA" id="ARBA00023315"/>
    </source>
</evidence>
<keyword evidence="3" id="KW-0012">Acyltransferase</keyword>
<gene>
    <name evidence="4" type="ORF">SAMN02745824_0842</name>
</gene>
<dbReference type="GO" id="GO:0016746">
    <property type="term" value="F:acyltransferase activity"/>
    <property type="evidence" value="ECO:0007669"/>
    <property type="project" value="UniProtKB-KW"/>
</dbReference>
<accession>A0A1N6CRT0</accession>
<dbReference type="Gene3D" id="3.40.47.10">
    <property type="match status" value="1"/>
</dbReference>
<dbReference type="EMBL" id="FSQW01000001">
    <property type="protein sequence ID" value="SIN61242.1"/>
    <property type="molecule type" value="Genomic_DNA"/>
</dbReference>
<evidence type="ECO:0000313" key="4">
    <source>
        <dbReference type="EMBL" id="SIN61242.1"/>
    </source>
</evidence>
<keyword evidence="2 4" id="KW-0808">Transferase</keyword>
<proteinExistence type="inferred from homology"/>
<dbReference type="Proteomes" id="UP000185192">
    <property type="component" value="Unassembled WGS sequence"/>
</dbReference>
<dbReference type="PANTHER" id="PTHR18919">
    <property type="entry name" value="ACETYL-COA C-ACYLTRANSFERASE"/>
    <property type="match status" value="1"/>
</dbReference>
<evidence type="ECO:0000256" key="1">
    <source>
        <dbReference type="ARBA" id="ARBA00010982"/>
    </source>
</evidence>